<dbReference type="AlphaFoldDB" id="A0A9W7XLB8"/>
<dbReference type="EMBL" id="JANBOH010000124">
    <property type="protein sequence ID" value="KAJ1645101.1"/>
    <property type="molecule type" value="Genomic_DNA"/>
</dbReference>
<name>A0A9W7XLB8_9FUNG</name>
<comment type="caution">
    <text evidence="2">The sequence shown here is derived from an EMBL/GenBank/DDBJ whole genome shotgun (WGS) entry which is preliminary data.</text>
</comment>
<evidence type="ECO:0000313" key="3">
    <source>
        <dbReference type="Proteomes" id="UP001145021"/>
    </source>
</evidence>
<evidence type="ECO:0000313" key="2">
    <source>
        <dbReference type="EMBL" id="KAJ1645101.1"/>
    </source>
</evidence>
<feature type="region of interest" description="Disordered" evidence="1">
    <location>
        <begin position="17"/>
        <end position="42"/>
    </location>
</feature>
<protein>
    <submittedName>
        <fullName evidence="2">Uncharacterized protein</fullName>
    </submittedName>
</protein>
<gene>
    <name evidence="2" type="ORF">LPJ64_003284</name>
</gene>
<accession>A0A9W7XLB8</accession>
<keyword evidence="3" id="KW-1185">Reference proteome</keyword>
<reference evidence="2" key="1">
    <citation type="submission" date="2022-07" db="EMBL/GenBank/DDBJ databases">
        <title>Phylogenomic reconstructions and comparative analyses of Kickxellomycotina fungi.</title>
        <authorList>
            <person name="Reynolds N.K."/>
            <person name="Stajich J.E."/>
            <person name="Barry K."/>
            <person name="Grigoriev I.V."/>
            <person name="Crous P."/>
            <person name="Smith M.E."/>
        </authorList>
    </citation>
    <scope>NUCLEOTIDE SEQUENCE</scope>
    <source>
        <strain evidence="2">NBRC 105413</strain>
    </source>
</reference>
<evidence type="ECO:0000256" key="1">
    <source>
        <dbReference type="SAM" id="MobiDB-lite"/>
    </source>
</evidence>
<organism evidence="2 3">
    <name type="scientific">Coemansia asiatica</name>
    <dbReference type="NCBI Taxonomy" id="1052880"/>
    <lineage>
        <taxon>Eukaryota</taxon>
        <taxon>Fungi</taxon>
        <taxon>Fungi incertae sedis</taxon>
        <taxon>Zoopagomycota</taxon>
        <taxon>Kickxellomycotina</taxon>
        <taxon>Kickxellomycetes</taxon>
        <taxon>Kickxellales</taxon>
        <taxon>Kickxellaceae</taxon>
        <taxon>Coemansia</taxon>
    </lineage>
</organism>
<proteinExistence type="predicted"/>
<sequence length="173" mass="20172">MEERSDTWIQRMRRRWSIKKHKQQQKQQHQNASNDHDQLSTHDAMSVEESLPAYTAARAHSITDQQIHSLSDNFSLGDIRVVRVGKDVPETRKPHYTASTTGGCSRGYSYYYQNDPLLYTYEKREIPDDAVPYLDDCDYEHLAARIARQQSLLQRNLHRVSMLLSRRPPAGML</sequence>
<dbReference type="Proteomes" id="UP001145021">
    <property type="component" value="Unassembled WGS sequence"/>
</dbReference>